<feature type="chain" id="PRO_5038664835" evidence="2">
    <location>
        <begin position="22"/>
        <end position="221"/>
    </location>
</feature>
<feature type="compositionally biased region" description="Polar residues" evidence="1">
    <location>
        <begin position="79"/>
        <end position="94"/>
    </location>
</feature>
<feature type="signal peptide" evidence="2">
    <location>
        <begin position="1"/>
        <end position="21"/>
    </location>
</feature>
<comment type="caution">
    <text evidence="3">The sequence shown here is derived from an EMBL/GenBank/DDBJ whole genome shotgun (WGS) entry which is preliminary data.</text>
</comment>
<name>A0A562J8N3_9BACI</name>
<feature type="compositionally biased region" description="Basic and acidic residues" evidence="1">
    <location>
        <begin position="28"/>
        <end position="40"/>
    </location>
</feature>
<feature type="compositionally biased region" description="Polar residues" evidence="1">
    <location>
        <begin position="48"/>
        <end position="71"/>
    </location>
</feature>
<organism evidence="3 4">
    <name type="scientific">Cytobacillus oceanisediminis</name>
    <dbReference type="NCBI Taxonomy" id="665099"/>
    <lineage>
        <taxon>Bacteria</taxon>
        <taxon>Bacillati</taxon>
        <taxon>Bacillota</taxon>
        <taxon>Bacilli</taxon>
        <taxon>Bacillales</taxon>
        <taxon>Bacillaceae</taxon>
        <taxon>Cytobacillus</taxon>
    </lineage>
</organism>
<keyword evidence="4" id="KW-1185">Reference proteome</keyword>
<reference evidence="3 4" key="1">
    <citation type="journal article" date="2015" name="Stand. Genomic Sci.">
        <title>Genomic Encyclopedia of Bacterial and Archaeal Type Strains, Phase III: the genomes of soil and plant-associated and newly described type strains.</title>
        <authorList>
            <person name="Whitman W.B."/>
            <person name="Woyke T."/>
            <person name="Klenk H.P."/>
            <person name="Zhou Y."/>
            <person name="Lilburn T.G."/>
            <person name="Beck B.J."/>
            <person name="De Vos P."/>
            <person name="Vandamme P."/>
            <person name="Eisen J.A."/>
            <person name="Garrity G."/>
            <person name="Hugenholtz P."/>
            <person name="Kyrpides N.C."/>
        </authorList>
    </citation>
    <scope>NUCLEOTIDE SEQUENCE [LARGE SCALE GENOMIC DNA]</scope>
    <source>
        <strain evidence="3 4">CGMCC 1.10115</strain>
    </source>
</reference>
<evidence type="ECO:0000256" key="1">
    <source>
        <dbReference type="SAM" id="MobiDB-lite"/>
    </source>
</evidence>
<dbReference type="OrthoDB" id="2963116at2"/>
<protein>
    <submittedName>
        <fullName evidence="3">Uncharacterized protein</fullName>
    </submittedName>
</protein>
<dbReference type="EMBL" id="VLKI01000024">
    <property type="protein sequence ID" value="TWH79254.1"/>
    <property type="molecule type" value="Genomic_DNA"/>
</dbReference>
<gene>
    <name evidence="3" type="ORF">IQ19_05001</name>
</gene>
<evidence type="ECO:0000313" key="4">
    <source>
        <dbReference type="Proteomes" id="UP000318667"/>
    </source>
</evidence>
<accession>A0A562J8N3</accession>
<sequence>MKKWFAILFMVSFFLAAGAFYYEGAPEKVAADEEQVKETDQQQEMDSTDSSQENSEQPVTEVTTDSDNNSETAEESEAGQINSETEQSQKTPASNEKKEIKDTIEIDGTVYVLIMDESKYPNITHLIEAARKYNAKLYGIQNSDVFAVVKDGKAISHFSVGGMSVLPEHAEFAKIKLSEYKGIAHNIDLVNETKAKVTVEWSSSAFYSVEYKDGWIVIYYN</sequence>
<keyword evidence="2" id="KW-0732">Signal</keyword>
<evidence type="ECO:0000313" key="3">
    <source>
        <dbReference type="EMBL" id="TWH79254.1"/>
    </source>
</evidence>
<dbReference type="RefSeq" id="WP_144545941.1">
    <property type="nucleotide sequence ID" value="NZ_CBCSDC010000032.1"/>
</dbReference>
<dbReference type="GeneID" id="65406068"/>
<proteinExistence type="predicted"/>
<dbReference type="AlphaFoldDB" id="A0A562J8N3"/>
<dbReference type="Proteomes" id="UP000318667">
    <property type="component" value="Unassembled WGS sequence"/>
</dbReference>
<feature type="region of interest" description="Disordered" evidence="1">
    <location>
        <begin position="28"/>
        <end position="100"/>
    </location>
</feature>
<evidence type="ECO:0000256" key="2">
    <source>
        <dbReference type="SAM" id="SignalP"/>
    </source>
</evidence>